<dbReference type="SUPFAM" id="SSF49265">
    <property type="entry name" value="Fibronectin type III"/>
    <property type="match status" value="1"/>
</dbReference>
<evidence type="ECO:0000256" key="1">
    <source>
        <dbReference type="ARBA" id="ARBA00022729"/>
    </source>
</evidence>
<accession>A0AAW1EL23</accession>
<dbReference type="InterPro" id="IPR036116">
    <property type="entry name" value="FN3_sf"/>
</dbReference>
<name>A0AAW1EL23_ZOAVI</name>
<evidence type="ECO:0000313" key="7">
    <source>
        <dbReference type="Proteomes" id="UP001488805"/>
    </source>
</evidence>
<feature type="chain" id="PRO_5043833534" description="Interleukin-12 beta central domain-containing protein" evidence="4">
    <location>
        <begin position="20"/>
        <end position="290"/>
    </location>
</feature>
<keyword evidence="1 4" id="KW-0732">Signal</keyword>
<organism evidence="6 7">
    <name type="scientific">Zoarces viviparus</name>
    <name type="common">Viviparous eelpout</name>
    <name type="synonym">Blennius viviparus</name>
    <dbReference type="NCBI Taxonomy" id="48416"/>
    <lineage>
        <taxon>Eukaryota</taxon>
        <taxon>Metazoa</taxon>
        <taxon>Chordata</taxon>
        <taxon>Craniata</taxon>
        <taxon>Vertebrata</taxon>
        <taxon>Euteleostomi</taxon>
        <taxon>Actinopterygii</taxon>
        <taxon>Neopterygii</taxon>
        <taxon>Teleostei</taxon>
        <taxon>Neoteleostei</taxon>
        <taxon>Acanthomorphata</taxon>
        <taxon>Eupercaria</taxon>
        <taxon>Perciformes</taxon>
        <taxon>Cottioidei</taxon>
        <taxon>Zoarcales</taxon>
        <taxon>Zoarcidae</taxon>
        <taxon>Zoarcinae</taxon>
        <taxon>Zoarces</taxon>
    </lineage>
</organism>
<dbReference type="InterPro" id="IPR013783">
    <property type="entry name" value="Ig-like_fold"/>
</dbReference>
<protein>
    <recommendedName>
        <fullName evidence="5">Interleukin-12 beta central domain-containing protein</fullName>
    </recommendedName>
</protein>
<keyword evidence="3" id="KW-0325">Glycoprotein</keyword>
<keyword evidence="7" id="KW-1185">Reference proteome</keyword>
<reference evidence="6 7" key="1">
    <citation type="journal article" date="2024" name="Genome Biol. Evol.">
        <title>Chromosome-level genome assembly of the viviparous eelpout Zoarces viviparus.</title>
        <authorList>
            <person name="Fuhrmann N."/>
            <person name="Brasseur M.V."/>
            <person name="Bakowski C.E."/>
            <person name="Podsiadlowski L."/>
            <person name="Prost S."/>
            <person name="Krehenwinkel H."/>
            <person name="Mayer C."/>
        </authorList>
    </citation>
    <scope>NUCLEOTIDE SEQUENCE [LARGE SCALE GENOMIC DNA]</scope>
    <source>
        <strain evidence="6">NO-MEL_2022_Ind0_liver</strain>
    </source>
</reference>
<dbReference type="InterPro" id="IPR050676">
    <property type="entry name" value="IL-12"/>
</dbReference>
<dbReference type="AlphaFoldDB" id="A0AAW1EL23"/>
<proteinExistence type="predicted"/>
<gene>
    <name evidence="6" type="ORF">VZT92_019481</name>
</gene>
<evidence type="ECO:0000259" key="5">
    <source>
        <dbReference type="Pfam" id="PF10420"/>
    </source>
</evidence>
<dbReference type="Gene3D" id="2.60.40.10">
    <property type="entry name" value="Immunoglobulins"/>
    <property type="match status" value="2"/>
</dbReference>
<evidence type="ECO:0000313" key="6">
    <source>
        <dbReference type="EMBL" id="KAK9523052.1"/>
    </source>
</evidence>
<comment type="caution">
    <text evidence="6">The sequence shown here is derived from an EMBL/GenBank/DDBJ whole genome shotgun (WGS) entry which is preliminary data.</text>
</comment>
<evidence type="ECO:0000256" key="2">
    <source>
        <dbReference type="ARBA" id="ARBA00023157"/>
    </source>
</evidence>
<dbReference type="InterPro" id="IPR019482">
    <property type="entry name" value="IL-12_beta_cen-dom"/>
</dbReference>
<dbReference type="EMBL" id="JBCEZU010000221">
    <property type="protein sequence ID" value="KAK9523052.1"/>
    <property type="molecule type" value="Genomic_DNA"/>
</dbReference>
<feature type="domain" description="Interleukin-12 beta central" evidence="5">
    <location>
        <begin position="107"/>
        <end position="182"/>
    </location>
</feature>
<dbReference type="Proteomes" id="UP001488805">
    <property type="component" value="Unassembled WGS sequence"/>
</dbReference>
<feature type="signal peptide" evidence="4">
    <location>
        <begin position="1"/>
        <end position="19"/>
    </location>
</feature>
<dbReference type="Pfam" id="PF10420">
    <property type="entry name" value="IL12p40_C"/>
    <property type="match status" value="1"/>
</dbReference>
<sequence>MKTLSLWLCGLLFASLTRAHGLNRFPENFVVAKRDENPVTLTCPGAVMWKFEDEELDDDQQNGPDLTLSEVDRPILGEYSCWRGTEMLSSTHLLLEAEKEVSDSLSIICWAKSYDCNFSCECTHSEQTAVRFGLGNDCSEGRKSCHWISADQLVDGRFHLELSHSLSPYVEESTMLEVTAESIVHHSVLRKTKKFYLRDIVQPDSPQIVTCQEGEEDLNVTIEAPSSWSTPHSFFSLEHEIQYVLKDNGKLGHSSSVLLPKGISKLRARSRDSLVLSHWSQWTPWKNVTH</sequence>
<evidence type="ECO:0000256" key="3">
    <source>
        <dbReference type="ARBA" id="ARBA00023180"/>
    </source>
</evidence>
<keyword evidence="2" id="KW-1015">Disulfide bond</keyword>
<evidence type="ECO:0000256" key="4">
    <source>
        <dbReference type="SAM" id="SignalP"/>
    </source>
</evidence>
<dbReference type="PANTHER" id="PTHR48485:SF3">
    <property type="entry name" value="INTERLEUKIN-12 SUBUNIT BETA"/>
    <property type="match status" value="1"/>
</dbReference>
<dbReference type="PANTHER" id="PTHR48485">
    <property type="entry name" value="INTERLEUKIN-12 SUBUNIT BETA-RELATED"/>
    <property type="match status" value="1"/>
</dbReference>